<dbReference type="InterPro" id="IPR003329">
    <property type="entry name" value="Cytidylyl_trans"/>
</dbReference>
<keyword evidence="2 4" id="KW-0548">Nucleotidyltransferase</keyword>
<keyword evidence="5" id="KW-1185">Reference proteome</keyword>
<dbReference type="CDD" id="cd02517">
    <property type="entry name" value="CMP-KDO-Synthetase"/>
    <property type="match status" value="1"/>
</dbReference>
<organism evidence="4 5">
    <name type="scientific">Sphingomonas cremea</name>
    <dbReference type="NCBI Taxonomy" id="2904799"/>
    <lineage>
        <taxon>Bacteria</taxon>
        <taxon>Pseudomonadati</taxon>
        <taxon>Pseudomonadota</taxon>
        <taxon>Alphaproteobacteria</taxon>
        <taxon>Sphingomonadales</taxon>
        <taxon>Sphingomonadaceae</taxon>
        <taxon>Sphingomonas</taxon>
    </lineage>
</organism>
<dbReference type="GO" id="GO:0008690">
    <property type="term" value="F:3-deoxy-manno-octulosonate cytidylyltransferase activity"/>
    <property type="evidence" value="ECO:0007669"/>
    <property type="project" value="InterPro"/>
</dbReference>
<dbReference type="EMBL" id="JAKFGM010000001">
    <property type="protein sequence ID" value="MCF2514392.1"/>
    <property type="molecule type" value="Genomic_DNA"/>
</dbReference>
<evidence type="ECO:0000313" key="5">
    <source>
        <dbReference type="Proteomes" id="UP001139410"/>
    </source>
</evidence>
<dbReference type="Pfam" id="PF02348">
    <property type="entry name" value="CTP_transf_3"/>
    <property type="match status" value="1"/>
</dbReference>
<evidence type="ECO:0000256" key="2">
    <source>
        <dbReference type="ARBA" id="ARBA00022695"/>
    </source>
</evidence>
<dbReference type="Proteomes" id="UP001139410">
    <property type="component" value="Unassembled WGS sequence"/>
</dbReference>
<proteinExistence type="predicted"/>
<keyword evidence="1" id="KW-0808">Transferase</keyword>
<dbReference type="RefSeq" id="WP_235066857.1">
    <property type="nucleotide sequence ID" value="NZ_JAKFGM010000001.1"/>
</dbReference>
<evidence type="ECO:0000256" key="3">
    <source>
        <dbReference type="ARBA" id="ARBA00022985"/>
    </source>
</evidence>
<accession>A0A9X1QLL9</accession>
<evidence type="ECO:0000256" key="1">
    <source>
        <dbReference type="ARBA" id="ARBA00022679"/>
    </source>
</evidence>
<protein>
    <submittedName>
        <fullName evidence="4">3-deoxy-manno-octulosonate cytidylyltransferase</fullName>
    </submittedName>
</protein>
<comment type="caution">
    <text evidence="4">The sequence shown here is derived from an EMBL/GenBank/DDBJ whole genome shotgun (WGS) entry which is preliminary data.</text>
</comment>
<dbReference type="InterPro" id="IPR029044">
    <property type="entry name" value="Nucleotide-diphossugar_trans"/>
</dbReference>
<sequence>MANSAAPRFAVIIPARFESSRFPGKPLAKLHGSTGAAKPLIQRSWEAAVAACDKDQVWVATDDERIADEVCGFGGQVVMTSSECRNGTERCAEAAVQIADCPDVVVNFQGDAPLTPAALIGQLAAALAEDPYAAMTTPALQCSPSTYAHLEADSAAGRVGGTTVIFNRLNQALYFSKRVLPYIPPETPFPAGHVHLHLGIYAYRREDLARYAAASPSTLESLEGLEQLRFLAEGQVVKIVPVDPVGWDCIELNNPSDVAPIEEILRQRGIE</sequence>
<reference evidence="4" key="1">
    <citation type="submission" date="2022-01" db="EMBL/GenBank/DDBJ databases">
        <authorList>
            <person name="Jo J.-H."/>
            <person name="Im W.-T."/>
        </authorList>
    </citation>
    <scope>NUCLEOTIDE SEQUENCE</scope>
    <source>
        <strain evidence="4">G124</strain>
    </source>
</reference>
<keyword evidence="3" id="KW-0448">Lipopolysaccharide biosynthesis</keyword>
<evidence type="ECO:0000313" key="4">
    <source>
        <dbReference type="EMBL" id="MCF2514392.1"/>
    </source>
</evidence>
<dbReference type="NCBIfam" id="NF003952">
    <property type="entry name" value="PRK05450.1-5"/>
    <property type="match status" value="1"/>
</dbReference>
<dbReference type="PANTHER" id="PTHR42866">
    <property type="entry name" value="3-DEOXY-MANNO-OCTULOSONATE CYTIDYLYLTRANSFERASE"/>
    <property type="match status" value="1"/>
</dbReference>
<dbReference type="InterPro" id="IPR004528">
    <property type="entry name" value="KdsB"/>
</dbReference>
<dbReference type="PANTHER" id="PTHR42866:SF2">
    <property type="entry name" value="3-DEOXY-MANNO-OCTULOSONATE CYTIDYLYLTRANSFERASE, MITOCHONDRIAL"/>
    <property type="match status" value="1"/>
</dbReference>
<dbReference type="NCBIfam" id="NF003950">
    <property type="entry name" value="PRK05450.1-3"/>
    <property type="match status" value="1"/>
</dbReference>
<dbReference type="GO" id="GO:0005829">
    <property type="term" value="C:cytosol"/>
    <property type="evidence" value="ECO:0007669"/>
    <property type="project" value="TreeGrafter"/>
</dbReference>
<gene>
    <name evidence="4" type="ORF">LVY65_04830</name>
</gene>
<name>A0A9X1QLL9_9SPHN</name>
<dbReference type="AlphaFoldDB" id="A0A9X1QLL9"/>
<dbReference type="Gene3D" id="3.90.550.10">
    <property type="entry name" value="Spore Coat Polysaccharide Biosynthesis Protein SpsA, Chain A"/>
    <property type="match status" value="1"/>
</dbReference>
<dbReference type="SUPFAM" id="SSF53448">
    <property type="entry name" value="Nucleotide-diphospho-sugar transferases"/>
    <property type="match status" value="1"/>
</dbReference>
<dbReference type="GO" id="GO:0009103">
    <property type="term" value="P:lipopolysaccharide biosynthetic process"/>
    <property type="evidence" value="ECO:0007669"/>
    <property type="project" value="UniProtKB-KW"/>
</dbReference>